<feature type="DNA-binding region" description="H-T-H motif" evidence="4">
    <location>
        <begin position="32"/>
        <end position="51"/>
    </location>
</feature>
<dbReference type="Pfam" id="PF17937">
    <property type="entry name" value="TetR_C_28"/>
    <property type="match status" value="1"/>
</dbReference>
<reference evidence="6" key="1">
    <citation type="submission" date="2022-05" db="EMBL/GenBank/DDBJ databases">
        <title>Complete genome sequence of toluene-degrading Gulosibacter sediminis strain ACHW.36C.</title>
        <authorList>
            <person name="Wai A.C."/>
            <person name="Lai G.K."/>
            <person name="Griffin S.D."/>
            <person name="Leung F.C."/>
        </authorList>
    </citation>
    <scope>NUCLEOTIDE SEQUENCE [LARGE SCALE GENOMIC DNA]</scope>
    <source>
        <strain evidence="6">ACHW.36C</strain>
    </source>
</reference>
<dbReference type="InterPro" id="IPR009057">
    <property type="entry name" value="Homeodomain-like_sf"/>
</dbReference>
<dbReference type="PRINTS" id="PR00455">
    <property type="entry name" value="HTHTETR"/>
</dbReference>
<gene>
    <name evidence="6" type="ORF">M3M28_04850</name>
</gene>
<accession>A0ABY4MZB2</accession>
<dbReference type="InterPro" id="IPR001647">
    <property type="entry name" value="HTH_TetR"/>
</dbReference>
<dbReference type="Gene3D" id="1.10.357.10">
    <property type="entry name" value="Tetracycline Repressor, domain 2"/>
    <property type="match status" value="1"/>
</dbReference>
<evidence type="ECO:0000256" key="1">
    <source>
        <dbReference type="ARBA" id="ARBA00023015"/>
    </source>
</evidence>
<evidence type="ECO:0000256" key="4">
    <source>
        <dbReference type="PROSITE-ProRule" id="PRU00335"/>
    </source>
</evidence>
<keyword evidence="1" id="KW-0805">Transcription regulation</keyword>
<dbReference type="SUPFAM" id="SSF46689">
    <property type="entry name" value="Homeodomain-like"/>
    <property type="match status" value="1"/>
</dbReference>
<evidence type="ECO:0000313" key="6">
    <source>
        <dbReference type="EMBL" id="UQN15782.1"/>
    </source>
</evidence>
<evidence type="ECO:0000259" key="5">
    <source>
        <dbReference type="PROSITE" id="PS50977"/>
    </source>
</evidence>
<dbReference type="PROSITE" id="PS50977">
    <property type="entry name" value="HTH_TETR_2"/>
    <property type="match status" value="1"/>
</dbReference>
<protein>
    <submittedName>
        <fullName evidence="6">TetR/AcrR family transcriptional regulator</fullName>
    </submittedName>
</protein>
<name>A0ABY4MZB2_9MICO</name>
<evidence type="ECO:0000256" key="2">
    <source>
        <dbReference type="ARBA" id="ARBA00023125"/>
    </source>
</evidence>
<feature type="domain" description="HTH tetR-type" evidence="5">
    <location>
        <begin position="10"/>
        <end position="69"/>
    </location>
</feature>
<keyword evidence="3" id="KW-0804">Transcription</keyword>
<dbReference type="PANTHER" id="PTHR47506:SF6">
    <property type="entry name" value="HTH-TYPE TRANSCRIPTIONAL REPRESSOR NEMR"/>
    <property type="match status" value="1"/>
</dbReference>
<keyword evidence="2 4" id="KW-0238">DNA-binding</keyword>
<dbReference type="Pfam" id="PF00440">
    <property type="entry name" value="TetR_N"/>
    <property type="match status" value="1"/>
</dbReference>
<dbReference type="EMBL" id="CP097160">
    <property type="protein sequence ID" value="UQN15782.1"/>
    <property type="molecule type" value="Genomic_DNA"/>
</dbReference>
<sequence>MTSDTTRNSERTRREILTAARDELKVRGMAMSLQHVATTAGISKSGLLHHFASKNELLLAVLEDYLVNIRQGVRDYVDLSENRPGKTLRAYVRALCEPESALRVEFANFADISMHLGDVDGVEALEEEDNLYWREFLANDGLDPDRILLVRYAAEGLASASCYDASVVTDDLPRALPLLLRMTEA</sequence>
<organism evidence="6">
    <name type="scientific">Gulosibacter sediminis</name>
    <dbReference type="NCBI Taxonomy" id="1729695"/>
    <lineage>
        <taxon>Bacteria</taxon>
        <taxon>Bacillati</taxon>
        <taxon>Actinomycetota</taxon>
        <taxon>Actinomycetes</taxon>
        <taxon>Micrococcales</taxon>
        <taxon>Microbacteriaceae</taxon>
        <taxon>Gulosibacter</taxon>
    </lineage>
</organism>
<dbReference type="PANTHER" id="PTHR47506">
    <property type="entry name" value="TRANSCRIPTIONAL REGULATORY PROTEIN"/>
    <property type="match status" value="1"/>
</dbReference>
<evidence type="ECO:0000256" key="3">
    <source>
        <dbReference type="ARBA" id="ARBA00023163"/>
    </source>
</evidence>
<dbReference type="InterPro" id="IPR041479">
    <property type="entry name" value="TetR_CgmR_C"/>
</dbReference>
<proteinExistence type="predicted"/>